<dbReference type="PANTHER" id="PTHR37804">
    <property type="entry name" value="CDAA REGULATORY PROTEIN CDAR"/>
    <property type="match status" value="1"/>
</dbReference>
<organism evidence="1 2">
    <name type="scientific">Polaribacter aquimarinus</name>
    <dbReference type="NCBI Taxonomy" id="2100726"/>
    <lineage>
        <taxon>Bacteria</taxon>
        <taxon>Pseudomonadati</taxon>
        <taxon>Bacteroidota</taxon>
        <taxon>Flavobacteriia</taxon>
        <taxon>Flavobacteriales</taxon>
        <taxon>Flavobacteriaceae</taxon>
    </lineage>
</organism>
<keyword evidence="2" id="KW-1185">Reference proteome</keyword>
<evidence type="ECO:0000313" key="2">
    <source>
        <dbReference type="Proteomes" id="UP000245670"/>
    </source>
</evidence>
<evidence type="ECO:0008006" key="3">
    <source>
        <dbReference type="Google" id="ProtNLM"/>
    </source>
</evidence>
<dbReference type="InterPro" id="IPR053154">
    <property type="entry name" value="c-di-AMP_regulator"/>
</dbReference>
<dbReference type="PANTHER" id="PTHR37804:SF1">
    <property type="entry name" value="CDAA REGULATORY PROTEIN CDAR"/>
    <property type="match status" value="1"/>
</dbReference>
<dbReference type="Proteomes" id="UP000245670">
    <property type="component" value="Unassembled WGS sequence"/>
</dbReference>
<dbReference type="OrthoDB" id="1150187at2"/>
<dbReference type="RefSeq" id="WP_109405175.1">
    <property type="nucleotide sequence ID" value="NZ_QFFG01000004.1"/>
</dbReference>
<dbReference type="EMBL" id="QFFG01000004">
    <property type="protein sequence ID" value="PWG04859.1"/>
    <property type="molecule type" value="Genomic_DNA"/>
</dbReference>
<dbReference type="AlphaFoldDB" id="A0A2U2J943"/>
<accession>A0A2U2J943</accession>
<dbReference type="Gene3D" id="2.170.120.40">
    <property type="entry name" value="YbbR-like domain"/>
    <property type="match status" value="1"/>
</dbReference>
<sequence>MSKTKKISKSFLGFLIVSILIWFVITLSKEYTTQLTFFVSYKNIPQNKLLQKEPIKTIDAVVKSTGFNILRSRFNKNKLVLNAGYLNRKSLDKYYFLSKNQKNSIQKQLHSGMQLVEVLQDTIYLNLGSLISKKVPVIPNLEINYHIGYDLSKAIEIEPDSILISGPKGKVDYINSLKLDLLKLQDVKADFSEKVTIDKKQLSNLKTNTGFVTIYGKVEKFTEGSFQIPVEIVNLPENVKLTTLVKTVQVVYVVALSKFNRIDKESFRIECDYKISEKNNLNYLIPKIVIKPNSLKSVKVIPNKVDFLIQK</sequence>
<protein>
    <recommendedName>
        <fullName evidence="3">YbbR-like domain-containing protein</fullName>
    </recommendedName>
</protein>
<gene>
    <name evidence="1" type="ORF">DIS07_10325</name>
</gene>
<reference evidence="1 2" key="1">
    <citation type="submission" date="2018-05" db="EMBL/GenBank/DDBJ databases">
        <title>Polaribacter aquimarinus sp. nov., isolated from sediment in a sediment of sea.</title>
        <authorList>
            <person name="Lu D."/>
        </authorList>
    </citation>
    <scope>NUCLEOTIDE SEQUENCE [LARGE SCALE GENOMIC DNA]</scope>
    <source>
        <strain evidence="1 2">ZY113</strain>
    </source>
</reference>
<comment type="caution">
    <text evidence="1">The sequence shown here is derived from an EMBL/GenBank/DDBJ whole genome shotgun (WGS) entry which is preliminary data.</text>
</comment>
<name>A0A2U2J943_9FLAO</name>
<evidence type="ECO:0000313" key="1">
    <source>
        <dbReference type="EMBL" id="PWG04859.1"/>
    </source>
</evidence>
<proteinExistence type="predicted"/>